<organism evidence="2 3">
    <name type="scientific">Haloplanus litoreus</name>
    <dbReference type="NCBI Taxonomy" id="767515"/>
    <lineage>
        <taxon>Archaea</taxon>
        <taxon>Methanobacteriati</taxon>
        <taxon>Methanobacteriota</taxon>
        <taxon>Stenosarchaea group</taxon>
        <taxon>Halobacteria</taxon>
        <taxon>Halobacteriales</taxon>
        <taxon>Haloferacaceae</taxon>
        <taxon>Haloplanus</taxon>
    </lineage>
</organism>
<sequence length="139" mass="14793">MKPSLHPNTILPSITVGGSAGLVHAGIAAQLWTYFGFENLLAAFATEPLYVSYVVLGMVLLGSIPGILYVRLHTVSPLLLVGSLLTLSTVLTWQTHRTSATPVDPTPFGWYILLWVGIVAVSGLIGGIETALRHRSATT</sequence>
<name>A0ABD6A2A9_9EURY</name>
<evidence type="ECO:0000313" key="2">
    <source>
        <dbReference type="EMBL" id="MFC7257098.1"/>
    </source>
</evidence>
<dbReference type="AlphaFoldDB" id="A0ABD6A2A9"/>
<keyword evidence="3" id="KW-1185">Reference proteome</keyword>
<keyword evidence="1" id="KW-0812">Transmembrane</keyword>
<gene>
    <name evidence="2" type="ORF">ACFQKE_17710</name>
</gene>
<keyword evidence="1" id="KW-0472">Membrane</keyword>
<dbReference type="Proteomes" id="UP001596434">
    <property type="component" value="Unassembled WGS sequence"/>
</dbReference>
<feature type="transmembrane region" description="Helical" evidence="1">
    <location>
        <begin position="108"/>
        <end position="128"/>
    </location>
</feature>
<accession>A0ABD6A2A9</accession>
<comment type="caution">
    <text evidence="2">The sequence shown here is derived from an EMBL/GenBank/DDBJ whole genome shotgun (WGS) entry which is preliminary data.</text>
</comment>
<proteinExistence type="predicted"/>
<evidence type="ECO:0000256" key="1">
    <source>
        <dbReference type="SAM" id="Phobius"/>
    </source>
</evidence>
<dbReference type="RefSeq" id="WP_340696334.1">
    <property type="nucleotide sequence ID" value="NZ_JBHTAT010000004.1"/>
</dbReference>
<protein>
    <submittedName>
        <fullName evidence="2">Uncharacterized protein</fullName>
    </submittedName>
</protein>
<feature type="transmembrane region" description="Helical" evidence="1">
    <location>
        <begin position="77"/>
        <end position="96"/>
    </location>
</feature>
<dbReference type="EMBL" id="JBHTAT010000004">
    <property type="protein sequence ID" value="MFC7257098.1"/>
    <property type="molecule type" value="Genomic_DNA"/>
</dbReference>
<reference evidence="2 3" key="1">
    <citation type="journal article" date="2019" name="Int. J. Syst. Evol. Microbiol.">
        <title>The Global Catalogue of Microorganisms (GCM) 10K type strain sequencing project: providing services to taxonomists for standard genome sequencing and annotation.</title>
        <authorList>
            <consortium name="The Broad Institute Genomics Platform"/>
            <consortium name="The Broad Institute Genome Sequencing Center for Infectious Disease"/>
            <person name="Wu L."/>
            <person name="Ma J."/>
        </authorList>
    </citation>
    <scope>NUCLEOTIDE SEQUENCE [LARGE SCALE GENOMIC DNA]</scope>
    <source>
        <strain evidence="2 3">GX21</strain>
    </source>
</reference>
<feature type="transmembrane region" description="Helical" evidence="1">
    <location>
        <begin position="49"/>
        <end position="70"/>
    </location>
</feature>
<evidence type="ECO:0000313" key="3">
    <source>
        <dbReference type="Proteomes" id="UP001596434"/>
    </source>
</evidence>
<dbReference type="GeneID" id="96955387"/>
<keyword evidence="1" id="KW-1133">Transmembrane helix</keyword>